<dbReference type="Proteomes" id="UP000807306">
    <property type="component" value="Unassembled WGS sequence"/>
</dbReference>
<name>A0A9P6E584_9AGAR</name>
<sequence>MPKVCPSFICKLSLMSKTLVLLNYVLFVLQVSATPATPAPTEAPTPTAPPHCIIPLPPCIPIPCPLGYEVGLTSPAAGCPTCACRPISTTATPIASPTPSICHLPLCPACSIGSTLTLVQTDPAHCPSCSCVATATTPSAVPTTCPPEPTNCRLPCPCGYTGTLTRPATACASCICTQTATCVVPPPTPVPTL</sequence>
<feature type="signal peptide" evidence="1">
    <location>
        <begin position="1"/>
        <end position="33"/>
    </location>
</feature>
<keyword evidence="3" id="KW-1185">Reference proteome</keyword>
<reference evidence="2" key="1">
    <citation type="submission" date="2020-11" db="EMBL/GenBank/DDBJ databases">
        <authorList>
            <consortium name="DOE Joint Genome Institute"/>
            <person name="Ahrendt S."/>
            <person name="Riley R."/>
            <person name="Andreopoulos W."/>
            <person name="Labutti K."/>
            <person name="Pangilinan J."/>
            <person name="Ruiz-Duenas F.J."/>
            <person name="Barrasa J.M."/>
            <person name="Sanchez-Garcia M."/>
            <person name="Camarero S."/>
            <person name="Miyauchi S."/>
            <person name="Serrano A."/>
            <person name="Linde D."/>
            <person name="Babiker R."/>
            <person name="Drula E."/>
            <person name="Ayuso-Fernandez I."/>
            <person name="Pacheco R."/>
            <person name="Padilla G."/>
            <person name="Ferreira P."/>
            <person name="Barriuso J."/>
            <person name="Kellner H."/>
            <person name="Castanera R."/>
            <person name="Alfaro M."/>
            <person name="Ramirez L."/>
            <person name="Pisabarro A.G."/>
            <person name="Kuo A."/>
            <person name="Tritt A."/>
            <person name="Lipzen A."/>
            <person name="He G."/>
            <person name="Yan M."/>
            <person name="Ng V."/>
            <person name="Cullen D."/>
            <person name="Martin F."/>
            <person name="Rosso M.-N."/>
            <person name="Henrissat B."/>
            <person name="Hibbett D."/>
            <person name="Martinez A.T."/>
            <person name="Grigoriev I.V."/>
        </authorList>
    </citation>
    <scope>NUCLEOTIDE SEQUENCE</scope>
    <source>
        <strain evidence="2">CBS 506.95</strain>
    </source>
</reference>
<protein>
    <submittedName>
        <fullName evidence="2">Uncharacterized protein</fullName>
    </submittedName>
</protein>
<accession>A0A9P6E584</accession>
<gene>
    <name evidence="2" type="ORF">CPB83DRAFT_863972</name>
</gene>
<feature type="chain" id="PRO_5040118040" evidence="1">
    <location>
        <begin position="34"/>
        <end position="193"/>
    </location>
</feature>
<dbReference type="AlphaFoldDB" id="A0A9P6E584"/>
<proteinExistence type="predicted"/>
<evidence type="ECO:0000313" key="2">
    <source>
        <dbReference type="EMBL" id="KAF9522788.1"/>
    </source>
</evidence>
<evidence type="ECO:0000313" key="3">
    <source>
        <dbReference type="Proteomes" id="UP000807306"/>
    </source>
</evidence>
<dbReference type="EMBL" id="MU157934">
    <property type="protein sequence ID" value="KAF9522788.1"/>
    <property type="molecule type" value="Genomic_DNA"/>
</dbReference>
<comment type="caution">
    <text evidence="2">The sequence shown here is derived from an EMBL/GenBank/DDBJ whole genome shotgun (WGS) entry which is preliminary data.</text>
</comment>
<keyword evidence="1" id="KW-0732">Signal</keyword>
<evidence type="ECO:0000256" key="1">
    <source>
        <dbReference type="SAM" id="SignalP"/>
    </source>
</evidence>
<organism evidence="2 3">
    <name type="scientific">Crepidotus variabilis</name>
    <dbReference type="NCBI Taxonomy" id="179855"/>
    <lineage>
        <taxon>Eukaryota</taxon>
        <taxon>Fungi</taxon>
        <taxon>Dikarya</taxon>
        <taxon>Basidiomycota</taxon>
        <taxon>Agaricomycotina</taxon>
        <taxon>Agaricomycetes</taxon>
        <taxon>Agaricomycetidae</taxon>
        <taxon>Agaricales</taxon>
        <taxon>Agaricineae</taxon>
        <taxon>Crepidotaceae</taxon>
        <taxon>Crepidotus</taxon>
    </lineage>
</organism>